<dbReference type="InterPro" id="IPR020992">
    <property type="entry name" value="Tail_Prtase_C"/>
</dbReference>
<keyword evidence="8" id="KW-1185">Reference proteome</keyword>
<dbReference type="Gene3D" id="3.90.226.10">
    <property type="entry name" value="2-enoyl-CoA Hydratase, Chain A, domain 1"/>
    <property type="match status" value="1"/>
</dbReference>
<dbReference type="GO" id="GO:0030288">
    <property type="term" value="C:outer membrane-bounded periplasmic space"/>
    <property type="evidence" value="ECO:0007669"/>
    <property type="project" value="TreeGrafter"/>
</dbReference>
<evidence type="ECO:0000313" key="8">
    <source>
        <dbReference type="Proteomes" id="UP000322981"/>
    </source>
</evidence>
<dbReference type="CDD" id="cd07560">
    <property type="entry name" value="Peptidase_S41_CPP"/>
    <property type="match status" value="1"/>
</dbReference>
<proteinExistence type="inferred from homology"/>
<dbReference type="PROSITE" id="PS50106">
    <property type="entry name" value="PDZ"/>
    <property type="match status" value="1"/>
</dbReference>
<evidence type="ECO:0000256" key="1">
    <source>
        <dbReference type="ARBA" id="ARBA00009179"/>
    </source>
</evidence>
<evidence type="ECO:0000256" key="3">
    <source>
        <dbReference type="ARBA" id="ARBA00022801"/>
    </source>
</evidence>
<dbReference type="InterPro" id="IPR036034">
    <property type="entry name" value="PDZ_sf"/>
</dbReference>
<accession>A0A5M8FV86</accession>
<organism evidence="7 8">
    <name type="scientific">Thiohalocapsa marina</name>
    <dbReference type="NCBI Taxonomy" id="424902"/>
    <lineage>
        <taxon>Bacteria</taxon>
        <taxon>Pseudomonadati</taxon>
        <taxon>Pseudomonadota</taxon>
        <taxon>Gammaproteobacteria</taxon>
        <taxon>Chromatiales</taxon>
        <taxon>Chromatiaceae</taxon>
        <taxon>Thiohalocapsa</taxon>
    </lineage>
</organism>
<dbReference type="GO" id="GO:0006508">
    <property type="term" value="P:proteolysis"/>
    <property type="evidence" value="ECO:0007669"/>
    <property type="project" value="UniProtKB-KW"/>
</dbReference>
<dbReference type="CDD" id="cd06782">
    <property type="entry name" value="cpPDZ_CPP-like"/>
    <property type="match status" value="1"/>
</dbReference>
<dbReference type="SMART" id="SM00228">
    <property type="entry name" value="PDZ"/>
    <property type="match status" value="1"/>
</dbReference>
<dbReference type="GO" id="GO:0004175">
    <property type="term" value="F:endopeptidase activity"/>
    <property type="evidence" value="ECO:0007669"/>
    <property type="project" value="TreeGrafter"/>
</dbReference>
<dbReference type="RefSeq" id="WP_150089256.1">
    <property type="nucleotide sequence ID" value="NZ_JBFUOH010000011.1"/>
</dbReference>
<dbReference type="GO" id="GO:0008236">
    <property type="term" value="F:serine-type peptidase activity"/>
    <property type="evidence" value="ECO:0007669"/>
    <property type="project" value="UniProtKB-KW"/>
</dbReference>
<protein>
    <submittedName>
        <fullName evidence="7">Tail-specific protease</fullName>
    </submittedName>
</protein>
<dbReference type="InterPro" id="IPR040573">
    <property type="entry name" value="TSP_N"/>
</dbReference>
<dbReference type="Pfam" id="PF17804">
    <property type="entry name" value="TSP_NTD"/>
    <property type="match status" value="1"/>
</dbReference>
<sequence>MIKRIIQMSIGVISIGALVAALGVAPASAELRTVGLSDLFPNDRQAKTTLVINKVLERFHYRPFRLDDAFAEETIMNYFEDLDANRSFFLERDITRFTRGASRLDDDLAKGRLDTAFDIFRVYRVHVDNRIEHALELLEGDFDFSVPETYQFDRADAPWPRTDSELDEIWRKRVKYDYLVLKLADKRDADIREQLRKRYEGIARRVHQLTADDVYQTFVNAYTRTLEPHTSYMSPSTSENFDISMRLKLEGIGAVLSGDTEYTVIQRTIPGGPARQSGQVHAGDKIIGVAQGLDGPMEDVVGWRLQDVVDKIRGPKGSVVRLLVLPKSEGSAGRTRVVKLVRNEIQLEDQAASAEVIDVPVGTTVARIGVIELPAFYRDFRAESEGNRNFTSTTRDVRKLIADLKRQGIDGLVIDLRGNGGGSLTEATSLTGLFIDEGPVVQVKDALGKVEVELDPAPGLVYSGPLAVLVDRNSASASEIFAGAIQDYGRGVIIGEPTFGKGTVQTLVDLDRYVPGDSSDLGRLRLTMAEFYRVSGGSTQLKGVEPDIYFDFGLDAGDHGERSLENALPWNKIRPARYARYQGADVDWLRRRSAERTAADDGFRMLSARGRLLSEISNEQQVSLREADRRAESERRDGILKDERDKFLRTRGVEPVDEDAEDVDEDALEAQQKIIDRIQAEEAARILADVIIEQGAAQRPRAAMRN</sequence>
<evidence type="ECO:0000313" key="7">
    <source>
        <dbReference type="EMBL" id="KAA6187727.1"/>
    </source>
</evidence>
<dbReference type="InterPro" id="IPR005151">
    <property type="entry name" value="Tail-specific_protease"/>
</dbReference>
<dbReference type="InterPro" id="IPR029045">
    <property type="entry name" value="ClpP/crotonase-like_dom_sf"/>
</dbReference>
<keyword evidence="4 5" id="KW-0720">Serine protease</keyword>
<dbReference type="OrthoDB" id="9812068at2"/>
<dbReference type="Pfam" id="PF03572">
    <property type="entry name" value="Peptidase_S41"/>
    <property type="match status" value="1"/>
</dbReference>
<evidence type="ECO:0000256" key="5">
    <source>
        <dbReference type="RuleBase" id="RU004404"/>
    </source>
</evidence>
<evidence type="ECO:0000259" key="6">
    <source>
        <dbReference type="PROSITE" id="PS50106"/>
    </source>
</evidence>
<name>A0A5M8FV86_9GAMM</name>
<dbReference type="Pfam" id="PF11818">
    <property type="entry name" value="DUF3340"/>
    <property type="match status" value="1"/>
</dbReference>
<keyword evidence="2 5" id="KW-0645">Protease</keyword>
<dbReference type="SUPFAM" id="SSF50156">
    <property type="entry name" value="PDZ domain-like"/>
    <property type="match status" value="1"/>
</dbReference>
<dbReference type="PANTHER" id="PTHR32060">
    <property type="entry name" value="TAIL-SPECIFIC PROTEASE"/>
    <property type="match status" value="1"/>
</dbReference>
<dbReference type="SMART" id="SM00245">
    <property type="entry name" value="TSPc"/>
    <property type="match status" value="1"/>
</dbReference>
<gene>
    <name evidence="7" type="ORF">F2Q65_00330</name>
</gene>
<dbReference type="Proteomes" id="UP000322981">
    <property type="component" value="Unassembled WGS sequence"/>
</dbReference>
<dbReference type="SUPFAM" id="SSF52096">
    <property type="entry name" value="ClpP/crotonase"/>
    <property type="match status" value="1"/>
</dbReference>
<dbReference type="NCBIfam" id="TIGR00225">
    <property type="entry name" value="prc"/>
    <property type="match status" value="1"/>
</dbReference>
<keyword evidence="3 5" id="KW-0378">Hydrolase</keyword>
<feature type="domain" description="PDZ" evidence="6">
    <location>
        <begin position="242"/>
        <end position="327"/>
    </location>
</feature>
<dbReference type="GO" id="GO:0007165">
    <property type="term" value="P:signal transduction"/>
    <property type="evidence" value="ECO:0007669"/>
    <property type="project" value="TreeGrafter"/>
</dbReference>
<dbReference type="Gene3D" id="2.30.42.10">
    <property type="match status" value="1"/>
</dbReference>
<dbReference type="PANTHER" id="PTHR32060:SF22">
    <property type="entry name" value="CARBOXYL-TERMINAL-PROCESSING PEPTIDASE 3, CHLOROPLASTIC"/>
    <property type="match status" value="1"/>
</dbReference>
<dbReference type="EMBL" id="VWXX01000001">
    <property type="protein sequence ID" value="KAA6187727.1"/>
    <property type="molecule type" value="Genomic_DNA"/>
</dbReference>
<dbReference type="FunFam" id="3.90.226.10:FF:000090">
    <property type="entry name" value="Tail-specific protease"/>
    <property type="match status" value="1"/>
</dbReference>
<comment type="caution">
    <text evidence="7">The sequence shown here is derived from an EMBL/GenBank/DDBJ whole genome shotgun (WGS) entry which is preliminary data.</text>
</comment>
<comment type="similarity">
    <text evidence="1 5">Belongs to the peptidase S41A family.</text>
</comment>
<reference evidence="7 8" key="1">
    <citation type="submission" date="2019-09" db="EMBL/GenBank/DDBJ databases">
        <title>Whole-genome sequence of the purple sulfur bacterium Thiohalocapsa marina DSM 19078.</title>
        <authorList>
            <person name="Kyndt J.A."/>
            <person name="Meyer T.E."/>
        </authorList>
    </citation>
    <scope>NUCLEOTIDE SEQUENCE [LARGE SCALE GENOMIC DNA]</scope>
    <source>
        <strain evidence="7 8">DSM 19078</strain>
    </source>
</reference>
<evidence type="ECO:0000256" key="2">
    <source>
        <dbReference type="ARBA" id="ARBA00022670"/>
    </source>
</evidence>
<dbReference type="InterPro" id="IPR001478">
    <property type="entry name" value="PDZ"/>
</dbReference>
<evidence type="ECO:0000256" key="4">
    <source>
        <dbReference type="ARBA" id="ARBA00022825"/>
    </source>
</evidence>
<dbReference type="InterPro" id="IPR004447">
    <property type="entry name" value="Peptidase_S41A"/>
</dbReference>
<dbReference type="Pfam" id="PF00595">
    <property type="entry name" value="PDZ"/>
    <property type="match status" value="1"/>
</dbReference>
<dbReference type="AlphaFoldDB" id="A0A5M8FV86"/>